<dbReference type="EMBL" id="CAJZBQ010000024">
    <property type="protein sequence ID" value="CAG9320160.1"/>
    <property type="molecule type" value="Genomic_DNA"/>
</dbReference>
<evidence type="ECO:0000313" key="2">
    <source>
        <dbReference type="EMBL" id="CAG9320160.1"/>
    </source>
</evidence>
<dbReference type="AlphaFoldDB" id="A0AAU9J4L1"/>
<feature type="region of interest" description="Disordered" evidence="1">
    <location>
        <begin position="15"/>
        <end position="45"/>
    </location>
</feature>
<evidence type="ECO:0000313" key="3">
    <source>
        <dbReference type="Proteomes" id="UP001162131"/>
    </source>
</evidence>
<sequence length="91" mass="10431">MQKLAIGLETHIVAKESKSRRKQKSKTNPVTSWEKQENGILENSQVENEEKLDAIILKRTETRDLEKENNGKVKEKLNPPPSDRLCGCIIF</sequence>
<accession>A0AAU9J4L1</accession>
<keyword evidence="3" id="KW-1185">Reference proteome</keyword>
<reference evidence="2" key="1">
    <citation type="submission" date="2021-09" db="EMBL/GenBank/DDBJ databases">
        <authorList>
            <consortium name="AG Swart"/>
            <person name="Singh M."/>
            <person name="Singh A."/>
            <person name="Seah K."/>
            <person name="Emmerich C."/>
        </authorList>
    </citation>
    <scope>NUCLEOTIDE SEQUENCE</scope>
    <source>
        <strain evidence="2">ATCC30299</strain>
    </source>
</reference>
<comment type="caution">
    <text evidence="2">The sequence shown here is derived from an EMBL/GenBank/DDBJ whole genome shotgun (WGS) entry which is preliminary data.</text>
</comment>
<name>A0AAU9J4L1_9CILI</name>
<gene>
    <name evidence="2" type="ORF">BSTOLATCC_MIC25395</name>
</gene>
<evidence type="ECO:0000256" key="1">
    <source>
        <dbReference type="SAM" id="MobiDB-lite"/>
    </source>
</evidence>
<protein>
    <submittedName>
        <fullName evidence="2">Uncharacterized protein</fullName>
    </submittedName>
</protein>
<proteinExistence type="predicted"/>
<dbReference type="Proteomes" id="UP001162131">
    <property type="component" value="Unassembled WGS sequence"/>
</dbReference>
<organism evidence="2 3">
    <name type="scientific">Blepharisma stoltei</name>
    <dbReference type="NCBI Taxonomy" id="1481888"/>
    <lineage>
        <taxon>Eukaryota</taxon>
        <taxon>Sar</taxon>
        <taxon>Alveolata</taxon>
        <taxon>Ciliophora</taxon>
        <taxon>Postciliodesmatophora</taxon>
        <taxon>Heterotrichea</taxon>
        <taxon>Heterotrichida</taxon>
        <taxon>Blepharismidae</taxon>
        <taxon>Blepharisma</taxon>
    </lineage>
</organism>